<organism evidence="3 4">
    <name type="scientific">Dioscorea cayennensis subsp. rotundata</name>
    <name type="common">White Guinea yam</name>
    <name type="synonym">Dioscorea rotundata</name>
    <dbReference type="NCBI Taxonomy" id="55577"/>
    <lineage>
        <taxon>Eukaryota</taxon>
        <taxon>Viridiplantae</taxon>
        <taxon>Streptophyta</taxon>
        <taxon>Embryophyta</taxon>
        <taxon>Tracheophyta</taxon>
        <taxon>Spermatophyta</taxon>
        <taxon>Magnoliopsida</taxon>
        <taxon>Liliopsida</taxon>
        <taxon>Dioscoreales</taxon>
        <taxon>Dioscoreaceae</taxon>
        <taxon>Dioscorea</taxon>
    </lineage>
</organism>
<dbReference type="InterPro" id="IPR047252">
    <property type="entry name" value="TP53BP1-like"/>
</dbReference>
<dbReference type="PANTHER" id="PTHR15321">
    <property type="entry name" value="TUMOR SUPPRESSOR P53-BINDING PROTEIN 1"/>
    <property type="match status" value="1"/>
</dbReference>
<dbReference type="GeneID" id="120283783"/>
<dbReference type="InterPro" id="IPR001357">
    <property type="entry name" value="BRCT_dom"/>
</dbReference>
<accession>A0AB40D2I0</accession>
<dbReference type="GO" id="GO:0005634">
    <property type="term" value="C:nucleus"/>
    <property type="evidence" value="ECO:0007669"/>
    <property type="project" value="TreeGrafter"/>
</dbReference>
<evidence type="ECO:0000313" key="3">
    <source>
        <dbReference type="Proteomes" id="UP001515500"/>
    </source>
</evidence>
<dbReference type="InterPro" id="IPR036420">
    <property type="entry name" value="BRCT_dom_sf"/>
</dbReference>
<name>A0AB40D2I0_DIOCR</name>
<evidence type="ECO:0000259" key="2">
    <source>
        <dbReference type="PROSITE" id="PS50172"/>
    </source>
</evidence>
<protein>
    <submittedName>
        <fullName evidence="4">Uncharacterized protein LOC120283783 isoform X1</fullName>
    </submittedName>
</protein>
<dbReference type="GO" id="GO:0045944">
    <property type="term" value="P:positive regulation of transcription by RNA polymerase II"/>
    <property type="evidence" value="ECO:0007669"/>
    <property type="project" value="TreeGrafter"/>
</dbReference>
<dbReference type="RefSeq" id="XP_039146455.1">
    <property type="nucleotide sequence ID" value="XM_039290521.1"/>
</dbReference>
<dbReference type="Gene3D" id="3.40.50.10190">
    <property type="entry name" value="BRCT domain"/>
    <property type="match status" value="2"/>
</dbReference>
<evidence type="ECO:0000313" key="4">
    <source>
        <dbReference type="RefSeq" id="XP_039146455.1"/>
    </source>
</evidence>
<gene>
    <name evidence="4" type="primary">LOC120283783</name>
</gene>
<proteinExistence type="predicted"/>
<feature type="domain" description="BRCT" evidence="2">
    <location>
        <begin position="861"/>
        <end position="961"/>
    </location>
</feature>
<dbReference type="SMART" id="SM00292">
    <property type="entry name" value="BRCT"/>
    <property type="match status" value="1"/>
</dbReference>
<evidence type="ECO:0000256" key="1">
    <source>
        <dbReference type="SAM" id="MobiDB-lite"/>
    </source>
</evidence>
<dbReference type="GO" id="GO:0042393">
    <property type="term" value="F:histone binding"/>
    <property type="evidence" value="ECO:0007669"/>
    <property type="project" value="TreeGrafter"/>
</dbReference>
<dbReference type="GO" id="GO:0000077">
    <property type="term" value="P:DNA damage checkpoint signaling"/>
    <property type="evidence" value="ECO:0007669"/>
    <property type="project" value="TreeGrafter"/>
</dbReference>
<dbReference type="Pfam" id="PF18428">
    <property type="entry name" value="BRCT_3"/>
    <property type="match status" value="1"/>
</dbReference>
<reference evidence="4" key="1">
    <citation type="submission" date="2025-08" db="UniProtKB">
        <authorList>
            <consortium name="RefSeq"/>
        </authorList>
    </citation>
    <scope>IDENTIFICATION</scope>
</reference>
<feature type="domain" description="BRCT" evidence="2">
    <location>
        <begin position="736"/>
        <end position="841"/>
    </location>
</feature>
<feature type="region of interest" description="Disordered" evidence="1">
    <location>
        <begin position="635"/>
        <end position="661"/>
    </location>
</feature>
<dbReference type="AlphaFoldDB" id="A0AB40D2I0"/>
<keyword evidence="3" id="KW-1185">Reference proteome</keyword>
<dbReference type="FunFam" id="3.40.50.10190:FF:000081">
    <property type="entry name" value="BRCA1 C Terminus domain containing protein expressed"/>
    <property type="match status" value="1"/>
</dbReference>
<dbReference type="Pfam" id="PF16589">
    <property type="entry name" value="BRCT_2"/>
    <property type="match status" value="1"/>
</dbReference>
<dbReference type="Proteomes" id="UP001515500">
    <property type="component" value="Chromosome 19"/>
</dbReference>
<dbReference type="PANTHER" id="PTHR15321:SF3">
    <property type="entry name" value="TP53-BINDING PROTEIN 1"/>
    <property type="match status" value="1"/>
</dbReference>
<dbReference type="SUPFAM" id="SSF52113">
    <property type="entry name" value="BRCT domain"/>
    <property type="match status" value="2"/>
</dbReference>
<sequence length="984" mass="108821">MANCVYHSPQFSEDTAWLPFWLQPRQLPAFGDYPKGDHTVSPLAWKNYVCSPENNCEKHDDCLYSRNDVVSSGCRLFLSGEDNSTEGNTSSENATSFHLHLSSVTGSQLSDHVDEIAQTGRREPNKSMPGKPISAIQTAQKNHICSNVVEVDGDVPESKISPLNCVQRQVKSSSSTPVSKAEQKRVRFRKKVNFSNLKNKGIRDAVELSIAASEALVISEMATSSLQCETFPTEAILEVALRVKRARKECYLDVTETVPPVLLSDALDETDQLSDLDDDIMKNAFDDVGLSFNQMVAPTSVDSSPNGNSSHNSGKLILLPISSSPSKASNLESPDKQTIKSLSLVPETQDDISEAVAQGSDAFLIKNPDARTLNHTVSEEKGRISEVIKGNALRCLNTRTSVKAFFIRETSFISESMDDLDKHSSEARSDAGHEVVASSNTPMQSVAGHGKSIHEQLVPSLELVRSSSFSLVDPLCSVVPCSLPDVTPDVNQKSENKNLETITGSVPSIPLSELNCQCTVPDSKVEGHDIFKINTEGSILPSHRQFNLLKHYSMVVPNQDYVGEMAPAKAMSRESTKEKPINLFLTGKSTSFCAFKDAPSVPSSPKGKFDVKDGSENHNFGNMYCEQVKGPGSFRTNGAESADVATSVSKHQEDTNQGAPPQLTLQAQPLVKRSLPTKKVHFVEDKEVVGELQSLVWASGSKSTKRKRVNEQFRHCKYGIQKDNCRYITKCNTTNAKALIFQGLEFLLTGFSAQTEKKLEAVIREFGGYVLTSIPSCFKNLRREQALELSTWKLPIVLSPKKVKSTKFLYGCAINTWMLNAEWILDSVEAGFLLTPKKYVNRPIQASKWHHLQGQEPICFNNGSIFDKFAVMVYGKARFCTKFSKIIKCGGGLVYKSLQQLIQNTKDGKKSIGAILVEDESNVSRHLKQCILEQNLQMMTANWIINCLFSGKLLPFKKNKYASFHRIKMPTFPQDQTVEMSQEI</sequence>
<dbReference type="PROSITE" id="PS50172">
    <property type="entry name" value="BRCT"/>
    <property type="match status" value="2"/>
</dbReference>